<dbReference type="EMBL" id="ASHM01099628">
    <property type="protein sequence ID" value="PNX66651.1"/>
    <property type="molecule type" value="Genomic_DNA"/>
</dbReference>
<accession>A0A2K3KK14</accession>
<evidence type="ECO:0000313" key="2">
    <source>
        <dbReference type="Proteomes" id="UP000236291"/>
    </source>
</evidence>
<organism evidence="1 2">
    <name type="scientific">Trifolium pratense</name>
    <name type="common">Red clover</name>
    <dbReference type="NCBI Taxonomy" id="57577"/>
    <lineage>
        <taxon>Eukaryota</taxon>
        <taxon>Viridiplantae</taxon>
        <taxon>Streptophyta</taxon>
        <taxon>Embryophyta</taxon>
        <taxon>Tracheophyta</taxon>
        <taxon>Spermatophyta</taxon>
        <taxon>Magnoliopsida</taxon>
        <taxon>eudicotyledons</taxon>
        <taxon>Gunneridae</taxon>
        <taxon>Pentapetalae</taxon>
        <taxon>rosids</taxon>
        <taxon>fabids</taxon>
        <taxon>Fabales</taxon>
        <taxon>Fabaceae</taxon>
        <taxon>Papilionoideae</taxon>
        <taxon>50 kb inversion clade</taxon>
        <taxon>NPAAA clade</taxon>
        <taxon>Hologalegina</taxon>
        <taxon>IRL clade</taxon>
        <taxon>Trifolieae</taxon>
        <taxon>Trifolium</taxon>
    </lineage>
</organism>
<protein>
    <submittedName>
        <fullName evidence="1">Uncharacterized protein</fullName>
    </submittedName>
</protein>
<evidence type="ECO:0000313" key="1">
    <source>
        <dbReference type="EMBL" id="PNX66651.1"/>
    </source>
</evidence>
<feature type="non-terminal residue" evidence="1">
    <location>
        <position position="1"/>
    </location>
</feature>
<comment type="caution">
    <text evidence="1">The sequence shown here is derived from an EMBL/GenBank/DDBJ whole genome shotgun (WGS) entry which is preliminary data.</text>
</comment>
<reference evidence="1 2" key="1">
    <citation type="journal article" date="2014" name="Am. J. Bot.">
        <title>Genome assembly and annotation for red clover (Trifolium pratense; Fabaceae).</title>
        <authorList>
            <person name="Istvanek J."/>
            <person name="Jaros M."/>
            <person name="Krenek A."/>
            <person name="Repkova J."/>
        </authorList>
    </citation>
    <scope>NUCLEOTIDE SEQUENCE [LARGE SCALE GENOMIC DNA]</scope>
    <source>
        <strain evidence="2">cv. Tatra</strain>
        <tissue evidence="1">Young leaves</tissue>
    </source>
</reference>
<sequence>DIDVLHNSHAKVNLNIALKIVDPPDDVKSYITTLARCNV</sequence>
<dbReference type="AlphaFoldDB" id="A0A2K3KK14"/>
<dbReference type="Proteomes" id="UP000236291">
    <property type="component" value="Unassembled WGS sequence"/>
</dbReference>
<gene>
    <name evidence="1" type="ORF">L195_g055205</name>
</gene>
<proteinExistence type="predicted"/>
<name>A0A2K3KK14_TRIPR</name>
<reference evidence="1 2" key="2">
    <citation type="journal article" date="2017" name="Front. Plant Sci.">
        <title>Gene Classification and Mining of Molecular Markers Useful in Red Clover (Trifolium pratense) Breeding.</title>
        <authorList>
            <person name="Istvanek J."/>
            <person name="Dluhosova J."/>
            <person name="Dluhos P."/>
            <person name="Patkova L."/>
            <person name="Nedelnik J."/>
            <person name="Repkova J."/>
        </authorList>
    </citation>
    <scope>NUCLEOTIDE SEQUENCE [LARGE SCALE GENOMIC DNA]</scope>
    <source>
        <strain evidence="2">cv. Tatra</strain>
        <tissue evidence="1">Young leaves</tissue>
    </source>
</reference>